<evidence type="ECO:0000256" key="1">
    <source>
        <dbReference type="SAM" id="Phobius"/>
    </source>
</evidence>
<evidence type="ECO:0000313" key="3">
    <source>
        <dbReference type="Proteomes" id="UP000515955"/>
    </source>
</evidence>
<accession>A0A7G9S9S6</accession>
<sequence length="62" mass="6354">MTDASMIMLAIGTAFALIGANVLVRPAATDAGRYARRIAGIMAVSLGLILAVFAFGLSEKPS</sequence>
<dbReference type="EMBL" id="CP060717">
    <property type="protein sequence ID" value="QNN64601.1"/>
    <property type="molecule type" value="Genomic_DNA"/>
</dbReference>
<dbReference type="KEGG" id="srhi:H9L12_09885"/>
<evidence type="ECO:0000313" key="2">
    <source>
        <dbReference type="EMBL" id="QNN64601.1"/>
    </source>
</evidence>
<feature type="transmembrane region" description="Helical" evidence="1">
    <location>
        <begin position="38"/>
        <end position="57"/>
    </location>
</feature>
<keyword evidence="3" id="KW-1185">Reference proteome</keyword>
<feature type="transmembrane region" description="Helical" evidence="1">
    <location>
        <begin position="6"/>
        <end position="26"/>
    </location>
</feature>
<dbReference type="Proteomes" id="UP000515955">
    <property type="component" value="Chromosome"/>
</dbReference>
<keyword evidence="1" id="KW-0812">Transmembrane</keyword>
<gene>
    <name evidence="2" type="ORF">H9L12_09885</name>
</gene>
<reference evidence="2 3" key="1">
    <citation type="submission" date="2020-08" db="EMBL/GenBank/DDBJ databases">
        <title>Genome sequence of Sphingomonas rhizophila KACC 19189T.</title>
        <authorList>
            <person name="Hyun D.-W."/>
            <person name="Bae J.-W."/>
        </authorList>
    </citation>
    <scope>NUCLEOTIDE SEQUENCE [LARGE SCALE GENOMIC DNA]</scope>
    <source>
        <strain evidence="2 3">KACC 19189</strain>
    </source>
</reference>
<keyword evidence="1" id="KW-0472">Membrane</keyword>
<organism evidence="2 3">
    <name type="scientific">Sphingomonas rhizophila</name>
    <dbReference type="NCBI Taxonomy" id="2071607"/>
    <lineage>
        <taxon>Bacteria</taxon>
        <taxon>Pseudomonadati</taxon>
        <taxon>Pseudomonadota</taxon>
        <taxon>Alphaproteobacteria</taxon>
        <taxon>Sphingomonadales</taxon>
        <taxon>Sphingomonadaceae</taxon>
        <taxon>Sphingomonas</taxon>
    </lineage>
</organism>
<keyword evidence="1" id="KW-1133">Transmembrane helix</keyword>
<dbReference type="RefSeq" id="WP_187541600.1">
    <property type="nucleotide sequence ID" value="NZ_CP060717.1"/>
</dbReference>
<name>A0A7G9S9S6_9SPHN</name>
<protein>
    <submittedName>
        <fullName evidence="2">Uncharacterized protein</fullName>
    </submittedName>
</protein>
<dbReference type="AlphaFoldDB" id="A0A7G9S9S6"/>
<proteinExistence type="predicted"/>